<sequence>MKMILFSRVLTLLFGSHILLLLICGMSNGTDTDIYCLRSIKDSLEDPYNYLNSWDFNNKTEGLICRFVGVECWHPNENRVLNLRLSKMGLKGQFPSGIENCTSLTGLDLSSNQLSGSIPTNISKLLKFVTSLDLSSNRLSGEIPVSLANCSYLNSLKLDHNLLTGQIPLQLGLLSRISTFSVANNNLSGPVPTFQKCSNFSR</sequence>
<dbReference type="PANTHER" id="PTHR48010:SF55">
    <property type="entry name" value="OS01G0607900 PROTEIN"/>
    <property type="match status" value="1"/>
</dbReference>
<comment type="similarity">
    <text evidence="2">Belongs to the RLP family.</text>
</comment>
<evidence type="ECO:0000256" key="6">
    <source>
        <dbReference type="ARBA" id="ARBA00022737"/>
    </source>
</evidence>
<keyword evidence="13" id="KW-1185">Reference proteome</keyword>
<dbReference type="EMBL" id="JARAOO010000007">
    <property type="protein sequence ID" value="KAJ7961720.1"/>
    <property type="molecule type" value="Genomic_DNA"/>
</dbReference>
<evidence type="ECO:0000256" key="3">
    <source>
        <dbReference type="ARBA" id="ARBA00022614"/>
    </source>
</evidence>
<dbReference type="AlphaFoldDB" id="A0AAD7LRL5"/>
<keyword evidence="6" id="KW-0677">Repeat</keyword>
<dbReference type="Gene3D" id="3.80.10.10">
    <property type="entry name" value="Ribonuclease Inhibitor"/>
    <property type="match status" value="1"/>
</dbReference>
<dbReference type="FunFam" id="3.80.10.10:FF:000275">
    <property type="entry name" value="Leucine-rich repeat receptor-like protein kinase"/>
    <property type="match status" value="1"/>
</dbReference>
<organism evidence="12 13">
    <name type="scientific">Quillaja saponaria</name>
    <name type="common">Soap bark tree</name>
    <dbReference type="NCBI Taxonomy" id="32244"/>
    <lineage>
        <taxon>Eukaryota</taxon>
        <taxon>Viridiplantae</taxon>
        <taxon>Streptophyta</taxon>
        <taxon>Embryophyta</taxon>
        <taxon>Tracheophyta</taxon>
        <taxon>Spermatophyta</taxon>
        <taxon>Magnoliopsida</taxon>
        <taxon>eudicotyledons</taxon>
        <taxon>Gunneridae</taxon>
        <taxon>Pentapetalae</taxon>
        <taxon>rosids</taxon>
        <taxon>fabids</taxon>
        <taxon>Fabales</taxon>
        <taxon>Quillajaceae</taxon>
        <taxon>Quillaja</taxon>
    </lineage>
</organism>
<accession>A0AAD7LRL5</accession>
<dbReference type="Pfam" id="PF00560">
    <property type="entry name" value="LRR_1"/>
    <property type="match status" value="2"/>
</dbReference>
<feature type="chain" id="PRO_5042152961" evidence="10">
    <location>
        <begin position="30"/>
        <end position="202"/>
    </location>
</feature>
<evidence type="ECO:0000256" key="9">
    <source>
        <dbReference type="ARBA" id="ARBA00023180"/>
    </source>
</evidence>
<evidence type="ECO:0000256" key="2">
    <source>
        <dbReference type="ARBA" id="ARBA00009592"/>
    </source>
</evidence>
<dbReference type="InterPro" id="IPR001611">
    <property type="entry name" value="Leu-rich_rpt"/>
</dbReference>
<gene>
    <name evidence="12" type="ORF">O6P43_017032</name>
</gene>
<keyword evidence="12" id="KW-0808">Transferase</keyword>
<evidence type="ECO:0000313" key="12">
    <source>
        <dbReference type="EMBL" id="KAJ7961720.1"/>
    </source>
</evidence>
<keyword evidence="8" id="KW-0472">Membrane</keyword>
<feature type="domain" description="Leucine-rich repeat-containing N-terminal plant-type" evidence="11">
    <location>
        <begin position="31"/>
        <end position="73"/>
    </location>
</feature>
<evidence type="ECO:0000256" key="7">
    <source>
        <dbReference type="ARBA" id="ARBA00022989"/>
    </source>
</evidence>
<dbReference type="GO" id="GO:0016301">
    <property type="term" value="F:kinase activity"/>
    <property type="evidence" value="ECO:0007669"/>
    <property type="project" value="UniProtKB-KW"/>
</dbReference>
<evidence type="ECO:0000256" key="10">
    <source>
        <dbReference type="SAM" id="SignalP"/>
    </source>
</evidence>
<dbReference type="Proteomes" id="UP001163823">
    <property type="component" value="Chromosome 7"/>
</dbReference>
<evidence type="ECO:0000256" key="8">
    <source>
        <dbReference type="ARBA" id="ARBA00023136"/>
    </source>
</evidence>
<reference evidence="12" key="1">
    <citation type="journal article" date="2023" name="Science">
        <title>Elucidation of the pathway for biosynthesis of saponin adjuvants from the soapbark tree.</title>
        <authorList>
            <person name="Reed J."/>
            <person name="Orme A."/>
            <person name="El-Demerdash A."/>
            <person name="Owen C."/>
            <person name="Martin L.B.B."/>
            <person name="Misra R.C."/>
            <person name="Kikuchi S."/>
            <person name="Rejzek M."/>
            <person name="Martin A.C."/>
            <person name="Harkess A."/>
            <person name="Leebens-Mack J."/>
            <person name="Louveau T."/>
            <person name="Stephenson M.J."/>
            <person name="Osbourn A."/>
        </authorList>
    </citation>
    <scope>NUCLEOTIDE SEQUENCE</scope>
    <source>
        <strain evidence="12">S10</strain>
    </source>
</reference>
<dbReference type="InterPro" id="IPR050994">
    <property type="entry name" value="At_inactive_RLKs"/>
</dbReference>
<comment type="subcellular location">
    <subcellularLocation>
        <location evidence="1">Membrane</location>
        <topology evidence="1">Single-pass type I membrane protein</topology>
    </subcellularLocation>
</comment>
<name>A0AAD7LRL5_QUISA</name>
<evidence type="ECO:0000259" key="11">
    <source>
        <dbReference type="Pfam" id="PF08263"/>
    </source>
</evidence>
<evidence type="ECO:0000256" key="1">
    <source>
        <dbReference type="ARBA" id="ARBA00004479"/>
    </source>
</evidence>
<keyword evidence="12" id="KW-0418">Kinase</keyword>
<evidence type="ECO:0000313" key="13">
    <source>
        <dbReference type="Proteomes" id="UP001163823"/>
    </source>
</evidence>
<keyword evidence="9" id="KW-0325">Glycoprotein</keyword>
<dbReference type="GO" id="GO:0016020">
    <property type="term" value="C:membrane"/>
    <property type="evidence" value="ECO:0007669"/>
    <property type="project" value="UniProtKB-SubCell"/>
</dbReference>
<dbReference type="InterPro" id="IPR013210">
    <property type="entry name" value="LRR_N_plant-typ"/>
</dbReference>
<protein>
    <submittedName>
        <fullName evidence="12">Inactive leucine-rich repeat receptor-like protein kinase</fullName>
    </submittedName>
</protein>
<keyword evidence="4" id="KW-0812">Transmembrane</keyword>
<evidence type="ECO:0000256" key="5">
    <source>
        <dbReference type="ARBA" id="ARBA00022729"/>
    </source>
</evidence>
<keyword evidence="12" id="KW-0675">Receptor</keyword>
<keyword evidence="5 10" id="KW-0732">Signal</keyword>
<dbReference type="Pfam" id="PF08263">
    <property type="entry name" value="LRRNT_2"/>
    <property type="match status" value="1"/>
</dbReference>
<dbReference type="PANTHER" id="PTHR48010">
    <property type="entry name" value="OS05G0588300 PROTEIN"/>
    <property type="match status" value="1"/>
</dbReference>
<dbReference type="KEGG" id="qsa:O6P43_017032"/>
<dbReference type="PRINTS" id="PR00019">
    <property type="entry name" value="LEURICHRPT"/>
</dbReference>
<keyword evidence="3" id="KW-0433">Leucine-rich repeat</keyword>
<feature type="signal peptide" evidence="10">
    <location>
        <begin position="1"/>
        <end position="29"/>
    </location>
</feature>
<keyword evidence="7" id="KW-1133">Transmembrane helix</keyword>
<dbReference type="InterPro" id="IPR032675">
    <property type="entry name" value="LRR_dom_sf"/>
</dbReference>
<dbReference type="SUPFAM" id="SSF52058">
    <property type="entry name" value="L domain-like"/>
    <property type="match status" value="1"/>
</dbReference>
<comment type="caution">
    <text evidence="12">The sequence shown here is derived from an EMBL/GenBank/DDBJ whole genome shotgun (WGS) entry which is preliminary data.</text>
</comment>
<evidence type="ECO:0000256" key="4">
    <source>
        <dbReference type="ARBA" id="ARBA00022692"/>
    </source>
</evidence>
<proteinExistence type="inferred from homology"/>